<dbReference type="OrthoDB" id="2281104at2759"/>
<dbReference type="InterPro" id="IPR027417">
    <property type="entry name" value="P-loop_NTPase"/>
</dbReference>
<protein>
    <recommendedName>
        <fullName evidence="3">ATP-dependent DNA helicase PIF1</fullName>
    </recommendedName>
</protein>
<dbReference type="EMBL" id="LUGH01002735">
    <property type="protein sequence ID" value="OBZ65195.1"/>
    <property type="molecule type" value="Genomic_DNA"/>
</dbReference>
<dbReference type="Gene3D" id="3.40.50.300">
    <property type="entry name" value="P-loop containing nucleotide triphosphate hydrolases"/>
    <property type="match status" value="1"/>
</dbReference>
<proteinExistence type="predicted"/>
<sequence>MTLWVQRILRSVPGTSYLRSQFPIVPALASTIHKAQSATIDSAAIYLDDIMSHGQLCVAMSRRKYGLNLDAIDLVEYSKIRQKRNIEEDE</sequence>
<keyword evidence="2" id="KW-1185">Reference proteome</keyword>
<dbReference type="Proteomes" id="UP000093000">
    <property type="component" value="Unassembled WGS sequence"/>
</dbReference>
<evidence type="ECO:0000313" key="2">
    <source>
        <dbReference type="Proteomes" id="UP000093000"/>
    </source>
</evidence>
<reference evidence="1 2" key="1">
    <citation type="submission" date="2016-03" db="EMBL/GenBank/DDBJ databases">
        <title>Choanephora cucurbitarum.</title>
        <authorList>
            <person name="Min B."/>
            <person name="Park H."/>
            <person name="Park J.-H."/>
            <person name="Shin H.-D."/>
            <person name="Choi I.-G."/>
        </authorList>
    </citation>
    <scope>NUCLEOTIDE SEQUENCE [LARGE SCALE GENOMIC DNA]</scope>
    <source>
        <strain evidence="1 2">KUS-F28377</strain>
    </source>
</reference>
<accession>A0A1C7LKB7</accession>
<gene>
    <name evidence="1" type="ORF">A0J61_11939</name>
</gene>
<dbReference type="SUPFAM" id="SSF52540">
    <property type="entry name" value="P-loop containing nucleoside triphosphate hydrolases"/>
    <property type="match status" value="1"/>
</dbReference>
<feature type="non-terminal residue" evidence="1">
    <location>
        <position position="90"/>
    </location>
</feature>
<name>A0A1C7LKB7_9FUNG</name>
<dbReference type="InParanoid" id="A0A1C7LKB7"/>
<dbReference type="AlphaFoldDB" id="A0A1C7LKB7"/>
<dbReference type="STRING" id="101091.A0A1C7LKB7"/>
<evidence type="ECO:0000313" key="1">
    <source>
        <dbReference type="EMBL" id="OBZ65195.1"/>
    </source>
</evidence>
<evidence type="ECO:0008006" key="3">
    <source>
        <dbReference type="Google" id="ProtNLM"/>
    </source>
</evidence>
<organism evidence="1 2">
    <name type="scientific">Choanephora cucurbitarum</name>
    <dbReference type="NCBI Taxonomy" id="101091"/>
    <lineage>
        <taxon>Eukaryota</taxon>
        <taxon>Fungi</taxon>
        <taxon>Fungi incertae sedis</taxon>
        <taxon>Mucoromycota</taxon>
        <taxon>Mucoromycotina</taxon>
        <taxon>Mucoromycetes</taxon>
        <taxon>Mucorales</taxon>
        <taxon>Mucorineae</taxon>
        <taxon>Choanephoraceae</taxon>
        <taxon>Choanephoroideae</taxon>
        <taxon>Choanephora</taxon>
    </lineage>
</organism>
<comment type="caution">
    <text evidence="1">The sequence shown here is derived from an EMBL/GenBank/DDBJ whole genome shotgun (WGS) entry which is preliminary data.</text>
</comment>